<keyword evidence="1" id="KW-0732">Signal</keyword>
<dbReference type="EMBL" id="BMKM01000002">
    <property type="protein sequence ID" value="GGE15253.1"/>
    <property type="molecule type" value="Genomic_DNA"/>
</dbReference>
<name>A0A8H9FXH1_9SPHI</name>
<evidence type="ECO:0000256" key="1">
    <source>
        <dbReference type="SAM" id="SignalP"/>
    </source>
</evidence>
<dbReference type="AlphaFoldDB" id="A0A8H9FXH1"/>
<proteinExistence type="predicted"/>
<feature type="signal peptide" evidence="1">
    <location>
        <begin position="1"/>
        <end position="21"/>
    </location>
</feature>
<organism evidence="2 3">
    <name type="scientific">Sphingobacterium cellulitidis</name>
    <dbReference type="NCBI Taxonomy" id="1768011"/>
    <lineage>
        <taxon>Bacteria</taxon>
        <taxon>Pseudomonadati</taxon>
        <taxon>Bacteroidota</taxon>
        <taxon>Sphingobacteriia</taxon>
        <taxon>Sphingobacteriales</taxon>
        <taxon>Sphingobacteriaceae</taxon>
        <taxon>Sphingobacterium</taxon>
    </lineage>
</organism>
<protein>
    <recommendedName>
        <fullName evidence="4">Lipoprotein</fullName>
    </recommendedName>
</protein>
<dbReference type="Proteomes" id="UP000614460">
    <property type="component" value="Unassembled WGS sequence"/>
</dbReference>
<reference evidence="2" key="1">
    <citation type="journal article" date="2014" name="Int. J. Syst. Evol. Microbiol.">
        <title>Complete genome sequence of Corynebacterium casei LMG S-19264T (=DSM 44701T), isolated from a smear-ripened cheese.</title>
        <authorList>
            <consortium name="US DOE Joint Genome Institute (JGI-PGF)"/>
            <person name="Walter F."/>
            <person name="Albersmeier A."/>
            <person name="Kalinowski J."/>
            <person name="Ruckert C."/>
        </authorList>
    </citation>
    <scope>NUCLEOTIDE SEQUENCE</scope>
    <source>
        <strain evidence="2">CGMCC 1.15966</strain>
    </source>
</reference>
<feature type="chain" id="PRO_5034508900" description="Lipoprotein" evidence="1">
    <location>
        <begin position="22"/>
        <end position="142"/>
    </location>
</feature>
<evidence type="ECO:0000313" key="2">
    <source>
        <dbReference type="EMBL" id="GGE15253.1"/>
    </source>
</evidence>
<accession>A0A8H9FXH1</accession>
<dbReference type="RefSeq" id="WP_220476717.1">
    <property type="nucleotide sequence ID" value="NZ_BMKM01000002.1"/>
</dbReference>
<reference evidence="2" key="2">
    <citation type="submission" date="2020-09" db="EMBL/GenBank/DDBJ databases">
        <authorList>
            <person name="Sun Q."/>
            <person name="Zhou Y."/>
        </authorList>
    </citation>
    <scope>NUCLEOTIDE SEQUENCE</scope>
    <source>
        <strain evidence="2">CGMCC 1.15966</strain>
    </source>
</reference>
<evidence type="ECO:0000313" key="3">
    <source>
        <dbReference type="Proteomes" id="UP000614460"/>
    </source>
</evidence>
<evidence type="ECO:0008006" key="4">
    <source>
        <dbReference type="Google" id="ProtNLM"/>
    </source>
</evidence>
<keyword evidence="3" id="KW-1185">Reference proteome</keyword>
<dbReference type="PROSITE" id="PS51257">
    <property type="entry name" value="PROKAR_LIPOPROTEIN"/>
    <property type="match status" value="1"/>
</dbReference>
<gene>
    <name evidence="2" type="ORF">GCM10011516_11320</name>
</gene>
<sequence>MKRIIKLKGMFAMLIMLVGLATIVSSCSKDDDNPDTGGGGIDAAVGTFKGTIKINGGDQKFNELIEVTKVSNDKIKITAKNSSLNLPVKEVQVYNNAGQGILTTSTEPNGIFIYTISSKSVSFVAKVTSEGEKMYSFEGSKQ</sequence>
<comment type="caution">
    <text evidence="2">The sequence shown here is derived from an EMBL/GenBank/DDBJ whole genome shotgun (WGS) entry which is preliminary data.</text>
</comment>